<accession>A0A9D4ER62</accession>
<dbReference type="EMBL" id="JAIWYP010000008">
    <property type="protein sequence ID" value="KAH3782492.1"/>
    <property type="molecule type" value="Genomic_DNA"/>
</dbReference>
<proteinExistence type="predicted"/>
<evidence type="ECO:0000256" key="1">
    <source>
        <dbReference type="SAM" id="Phobius"/>
    </source>
</evidence>
<sequence>MSQAVPVSTAQTVAISGAPVVISAISGAPVAIFVVQIVALSVVKTVTIPGTQTVISGTQTIAVPCPAVSIWMSDHCRDKESDQR</sequence>
<keyword evidence="1" id="KW-1133">Transmembrane helix</keyword>
<keyword evidence="1" id="KW-0812">Transmembrane</keyword>
<feature type="transmembrane region" description="Helical" evidence="1">
    <location>
        <begin position="20"/>
        <end position="43"/>
    </location>
</feature>
<name>A0A9D4ER62_DREPO</name>
<protein>
    <submittedName>
        <fullName evidence="2">Uncharacterized protein</fullName>
    </submittedName>
</protein>
<evidence type="ECO:0000313" key="2">
    <source>
        <dbReference type="EMBL" id="KAH3782492.1"/>
    </source>
</evidence>
<keyword evidence="1" id="KW-0472">Membrane</keyword>
<reference evidence="2" key="2">
    <citation type="submission" date="2020-11" db="EMBL/GenBank/DDBJ databases">
        <authorList>
            <person name="McCartney M.A."/>
            <person name="Auch B."/>
            <person name="Kono T."/>
            <person name="Mallez S."/>
            <person name="Becker A."/>
            <person name="Gohl D.M."/>
            <person name="Silverstein K.A.T."/>
            <person name="Koren S."/>
            <person name="Bechman K.B."/>
            <person name="Herman A."/>
            <person name="Abrahante J.E."/>
            <person name="Garbe J."/>
        </authorList>
    </citation>
    <scope>NUCLEOTIDE SEQUENCE</scope>
    <source>
        <strain evidence="2">Duluth1</strain>
        <tissue evidence="2">Whole animal</tissue>
    </source>
</reference>
<dbReference type="AlphaFoldDB" id="A0A9D4ER62"/>
<keyword evidence="3" id="KW-1185">Reference proteome</keyword>
<comment type="caution">
    <text evidence="2">The sequence shown here is derived from an EMBL/GenBank/DDBJ whole genome shotgun (WGS) entry which is preliminary data.</text>
</comment>
<dbReference type="Proteomes" id="UP000828390">
    <property type="component" value="Unassembled WGS sequence"/>
</dbReference>
<organism evidence="2 3">
    <name type="scientific">Dreissena polymorpha</name>
    <name type="common">Zebra mussel</name>
    <name type="synonym">Mytilus polymorpha</name>
    <dbReference type="NCBI Taxonomy" id="45954"/>
    <lineage>
        <taxon>Eukaryota</taxon>
        <taxon>Metazoa</taxon>
        <taxon>Spiralia</taxon>
        <taxon>Lophotrochozoa</taxon>
        <taxon>Mollusca</taxon>
        <taxon>Bivalvia</taxon>
        <taxon>Autobranchia</taxon>
        <taxon>Heteroconchia</taxon>
        <taxon>Euheterodonta</taxon>
        <taxon>Imparidentia</taxon>
        <taxon>Neoheterodontei</taxon>
        <taxon>Myida</taxon>
        <taxon>Dreissenoidea</taxon>
        <taxon>Dreissenidae</taxon>
        <taxon>Dreissena</taxon>
    </lineage>
</organism>
<reference evidence="2" key="1">
    <citation type="journal article" date="2019" name="bioRxiv">
        <title>The Genome of the Zebra Mussel, Dreissena polymorpha: A Resource for Invasive Species Research.</title>
        <authorList>
            <person name="McCartney M.A."/>
            <person name="Auch B."/>
            <person name="Kono T."/>
            <person name="Mallez S."/>
            <person name="Zhang Y."/>
            <person name="Obille A."/>
            <person name="Becker A."/>
            <person name="Abrahante J.E."/>
            <person name="Garbe J."/>
            <person name="Badalamenti J.P."/>
            <person name="Herman A."/>
            <person name="Mangelson H."/>
            <person name="Liachko I."/>
            <person name="Sullivan S."/>
            <person name="Sone E.D."/>
            <person name="Koren S."/>
            <person name="Silverstein K.A.T."/>
            <person name="Beckman K.B."/>
            <person name="Gohl D.M."/>
        </authorList>
    </citation>
    <scope>NUCLEOTIDE SEQUENCE</scope>
    <source>
        <strain evidence="2">Duluth1</strain>
        <tissue evidence="2">Whole animal</tissue>
    </source>
</reference>
<gene>
    <name evidence="2" type="ORF">DPMN_160409</name>
</gene>
<evidence type="ECO:0000313" key="3">
    <source>
        <dbReference type="Proteomes" id="UP000828390"/>
    </source>
</evidence>